<protein>
    <submittedName>
        <fullName evidence="8">Flavin-containing monooxygenase</fullName>
        <ecNumber evidence="8">1.14.13.-</ecNumber>
    </submittedName>
</protein>
<proteinExistence type="inferred from homology"/>
<comment type="caution">
    <text evidence="8">The sequence shown here is derived from an EMBL/GenBank/DDBJ whole genome shotgun (WGS) entry which is preliminary data.</text>
</comment>
<gene>
    <name evidence="8" type="ORF">ACFFJD_12015</name>
</gene>
<dbReference type="InterPro" id="IPR050346">
    <property type="entry name" value="FMO-like"/>
</dbReference>
<comment type="similarity">
    <text evidence="2">Belongs to the FAD-binding monooxygenase family.</text>
</comment>
<evidence type="ECO:0000256" key="4">
    <source>
        <dbReference type="ARBA" id="ARBA00022827"/>
    </source>
</evidence>
<evidence type="ECO:0000256" key="1">
    <source>
        <dbReference type="ARBA" id="ARBA00009183"/>
    </source>
</evidence>
<reference evidence="8 9" key="1">
    <citation type="submission" date="2024-09" db="EMBL/GenBank/DDBJ databases">
        <authorList>
            <person name="Sun Q."/>
            <person name="Mori K."/>
        </authorList>
    </citation>
    <scope>NUCLEOTIDE SEQUENCE [LARGE SCALE GENOMIC DNA]</scope>
    <source>
        <strain evidence="8 9">CCM 7957</strain>
    </source>
</reference>
<dbReference type="InterPro" id="IPR000960">
    <property type="entry name" value="Flavin_mOase"/>
</dbReference>
<evidence type="ECO:0000256" key="2">
    <source>
        <dbReference type="ARBA" id="ARBA00010139"/>
    </source>
</evidence>
<keyword evidence="5" id="KW-0521">NADP</keyword>
<dbReference type="Proteomes" id="UP001589783">
    <property type="component" value="Unassembled WGS sequence"/>
</dbReference>
<comment type="similarity">
    <text evidence="1">Belongs to the FMO family.</text>
</comment>
<dbReference type="Pfam" id="PF00743">
    <property type="entry name" value="FMO-like"/>
    <property type="match status" value="1"/>
</dbReference>
<dbReference type="RefSeq" id="WP_382364384.1">
    <property type="nucleotide sequence ID" value="NZ_JBHLWV010000020.1"/>
</dbReference>
<dbReference type="PANTHER" id="PTHR23023">
    <property type="entry name" value="DIMETHYLANILINE MONOOXYGENASE"/>
    <property type="match status" value="1"/>
</dbReference>
<sequence>MGSRQLPKVCVIGAGPSGIATAKRLQDNGIPFDCFEASDDVGGTWYYRNPNGMSACYQSLHIDTSKWRLAFEDFPVPADWPDFPHHSQLHQYLRDYVDYFGLREKIEFSTKVEHVRRRPDGTWSVTLSTGEERSYDFVAVCNGHHWDPRLPDYPGEFAGELIHSHAYNDPFDPIDMRGKRVIVVGMGNSGLDIASELSQRFLASRLTVSTRRGIWVLPKYIGGVAGDKSVVPPWIPKKVSLKLMRRFIRKNIGSMTGYGLPEPDHQPFEAHPSASNEFLGRAGAGDMDFKPAIARLDGHTVHFVDGTSIEADVIVCATGYHISFPFFDDADLVPDAQNRLPLYKRMFVPGVENLAYMGLAQPMPTLVNFAEQQSKLLVAYLTGAYALPPVAAMRETIAADERTYLGRYYDSPRHTIQVEFDPYVRDLNKEIARGAKRAKSRGATSPLRAATATPVGAGR</sequence>
<keyword evidence="4" id="KW-0274">FAD</keyword>
<evidence type="ECO:0000313" key="8">
    <source>
        <dbReference type="EMBL" id="MFC0315572.1"/>
    </source>
</evidence>
<dbReference type="GO" id="GO:0004497">
    <property type="term" value="F:monooxygenase activity"/>
    <property type="evidence" value="ECO:0007669"/>
    <property type="project" value="UniProtKB-KW"/>
</dbReference>
<dbReference type="Gene3D" id="3.50.50.60">
    <property type="entry name" value="FAD/NAD(P)-binding domain"/>
    <property type="match status" value="1"/>
</dbReference>
<keyword evidence="8" id="KW-0503">Monooxygenase</keyword>
<keyword evidence="9" id="KW-1185">Reference proteome</keyword>
<name>A0ABV6H9M1_9ACTN</name>
<organism evidence="8 9">
    <name type="scientific">Gordonia phosphorivorans</name>
    <dbReference type="NCBI Taxonomy" id="1056982"/>
    <lineage>
        <taxon>Bacteria</taxon>
        <taxon>Bacillati</taxon>
        <taxon>Actinomycetota</taxon>
        <taxon>Actinomycetes</taxon>
        <taxon>Mycobacteriales</taxon>
        <taxon>Gordoniaceae</taxon>
        <taxon>Gordonia</taxon>
    </lineage>
</organism>
<dbReference type="EC" id="1.14.13.-" evidence="8"/>
<evidence type="ECO:0000256" key="7">
    <source>
        <dbReference type="SAM" id="MobiDB-lite"/>
    </source>
</evidence>
<dbReference type="InterPro" id="IPR036188">
    <property type="entry name" value="FAD/NAD-bd_sf"/>
</dbReference>
<evidence type="ECO:0000256" key="6">
    <source>
        <dbReference type="ARBA" id="ARBA00023002"/>
    </source>
</evidence>
<feature type="region of interest" description="Disordered" evidence="7">
    <location>
        <begin position="435"/>
        <end position="459"/>
    </location>
</feature>
<evidence type="ECO:0000256" key="5">
    <source>
        <dbReference type="ARBA" id="ARBA00022857"/>
    </source>
</evidence>
<dbReference type="EMBL" id="JBHLWV010000020">
    <property type="protein sequence ID" value="MFC0315572.1"/>
    <property type="molecule type" value="Genomic_DNA"/>
</dbReference>
<accession>A0ABV6H9M1</accession>
<dbReference type="SUPFAM" id="SSF51905">
    <property type="entry name" value="FAD/NAD(P)-binding domain"/>
    <property type="match status" value="2"/>
</dbReference>
<evidence type="ECO:0000256" key="3">
    <source>
        <dbReference type="ARBA" id="ARBA00022630"/>
    </source>
</evidence>
<dbReference type="PIRSF" id="PIRSF000332">
    <property type="entry name" value="FMO"/>
    <property type="match status" value="1"/>
</dbReference>
<evidence type="ECO:0000313" key="9">
    <source>
        <dbReference type="Proteomes" id="UP001589783"/>
    </source>
</evidence>
<keyword evidence="3" id="KW-0285">Flavoprotein</keyword>
<keyword evidence="6 8" id="KW-0560">Oxidoreductase</keyword>
<dbReference type="PRINTS" id="PR00370">
    <property type="entry name" value="FMOXYGENASE"/>
</dbReference>
<dbReference type="InterPro" id="IPR020946">
    <property type="entry name" value="Flavin_mOase-like"/>
</dbReference>